<dbReference type="PANTHER" id="PTHR43611">
    <property type="entry name" value="ALPHA-D-GLUCOSE 1-PHOSPHATE PHOSPHATASE"/>
    <property type="match status" value="1"/>
</dbReference>
<dbReference type="KEGG" id="ccj:UL81_00395"/>
<dbReference type="HOGENOM" id="CLU_045011_9_3_11"/>
<accession>A0A0F6QU79</accession>
<protein>
    <submittedName>
        <fullName evidence="1">Haloacid dehalogenase superfamily protein, subfamily IA, variant 3 with third motif having DD or ED</fullName>
    </submittedName>
</protein>
<dbReference type="EMBL" id="CP011311">
    <property type="protein sequence ID" value="AKE38072.1"/>
    <property type="molecule type" value="Genomic_DNA"/>
</dbReference>
<dbReference type="Gene3D" id="3.40.50.1000">
    <property type="entry name" value="HAD superfamily/HAD-like"/>
    <property type="match status" value="1"/>
</dbReference>
<proteinExistence type="predicted"/>
<dbReference type="InterPro" id="IPR006439">
    <property type="entry name" value="HAD-SF_hydro_IA"/>
</dbReference>
<dbReference type="Proteomes" id="UP000033566">
    <property type="component" value="Chromosome"/>
</dbReference>
<dbReference type="CDD" id="cd02603">
    <property type="entry name" value="HAD_sEH-N_like"/>
    <property type="match status" value="1"/>
</dbReference>
<dbReference type="PANTHER" id="PTHR43611:SF3">
    <property type="entry name" value="FLAVIN MONONUCLEOTIDE HYDROLASE 1, CHLOROPLATIC"/>
    <property type="match status" value="1"/>
</dbReference>
<dbReference type="NCBIfam" id="TIGR01509">
    <property type="entry name" value="HAD-SF-IA-v3"/>
    <property type="match status" value="1"/>
</dbReference>
<dbReference type="InterPro" id="IPR023214">
    <property type="entry name" value="HAD_sf"/>
</dbReference>
<name>A0A0F6QU79_9CORY</name>
<reference evidence="1 2" key="1">
    <citation type="journal article" date="2015" name="Genome Announc.">
        <title>Complete Genome Sequence of Corynebacterium camporealensis DSM 44610, Isolated from the Milk of a Manchega Sheep with Subclinical Mastitis.</title>
        <authorList>
            <person name="Ruckert C."/>
            <person name="Albersmeier A."/>
            <person name="Winkler A."/>
            <person name="Tauch A."/>
        </authorList>
    </citation>
    <scope>NUCLEOTIDE SEQUENCE [LARGE SCALE GENOMIC DNA]</scope>
    <source>
        <strain evidence="1 2">DSM 44610</strain>
    </source>
</reference>
<dbReference type="PRINTS" id="PR00413">
    <property type="entry name" value="HADHALOGNASE"/>
</dbReference>
<dbReference type="SFLD" id="SFLDG01129">
    <property type="entry name" value="C1.5:_HAD__Beta-PGM__Phosphata"/>
    <property type="match status" value="1"/>
</dbReference>
<keyword evidence="2" id="KW-1185">Reference proteome</keyword>
<dbReference type="SUPFAM" id="SSF56784">
    <property type="entry name" value="HAD-like"/>
    <property type="match status" value="1"/>
</dbReference>
<dbReference type="AlphaFoldDB" id="A0A0F6QU79"/>
<dbReference type="SFLD" id="SFLDS00003">
    <property type="entry name" value="Haloacid_Dehalogenase"/>
    <property type="match status" value="1"/>
</dbReference>
<evidence type="ECO:0000313" key="2">
    <source>
        <dbReference type="Proteomes" id="UP000033566"/>
    </source>
</evidence>
<gene>
    <name evidence="1" type="ORF">UL81_00395</name>
</gene>
<organism evidence="1 2">
    <name type="scientific">Corynebacterium camporealensis</name>
    <dbReference type="NCBI Taxonomy" id="161896"/>
    <lineage>
        <taxon>Bacteria</taxon>
        <taxon>Bacillati</taxon>
        <taxon>Actinomycetota</taxon>
        <taxon>Actinomycetes</taxon>
        <taxon>Mycobacteriales</taxon>
        <taxon>Corynebacteriaceae</taxon>
        <taxon>Corynebacterium</taxon>
    </lineage>
</organism>
<dbReference type="OrthoDB" id="9797415at2"/>
<dbReference type="InterPro" id="IPR036412">
    <property type="entry name" value="HAD-like_sf"/>
</dbReference>
<evidence type="ECO:0000313" key="1">
    <source>
        <dbReference type="EMBL" id="AKE38072.1"/>
    </source>
</evidence>
<sequence length="199" mass="22234">MSNKLLFDMYGVLMRAPSPEDLIALEERVAPASSEDFWAAYYALRPDYDAGIASVEHYWGDVLKQCGAQDEDPKAIAEFENSRLLEEVPEMVQLLDDLIDDGHTVGILSNMPTSLSVLVRERHEWLDHCAAVALSCDIGVAKPRPEAYRVAVDALGGTPQETYFFDDNEAYVEGAREAGLNAFLFRDRETVLECLRDLS</sequence>
<dbReference type="Pfam" id="PF00702">
    <property type="entry name" value="Hydrolase"/>
    <property type="match status" value="1"/>
</dbReference>
<dbReference type="RefSeq" id="WP_035106056.1">
    <property type="nucleotide sequence ID" value="NZ_CP011311.1"/>
</dbReference>